<dbReference type="GO" id="GO:0044283">
    <property type="term" value="P:small molecule biosynthetic process"/>
    <property type="evidence" value="ECO:0007669"/>
    <property type="project" value="UniProtKB-ARBA"/>
</dbReference>
<proteinExistence type="inferred from homology"/>
<dbReference type="VEuPathDB" id="FungiDB:PODANS_6_1110"/>
<dbReference type="InterPro" id="IPR050231">
    <property type="entry name" value="Iron_ascorbate_oxido_reductase"/>
</dbReference>
<keyword evidence="2" id="KW-0560">Oxidoreductase</keyword>
<dbReference type="InterPro" id="IPR005123">
    <property type="entry name" value="Oxoglu/Fe-dep_dioxygenase_dom"/>
</dbReference>
<dbReference type="KEGG" id="pan:PODANSg7434"/>
<dbReference type="OrthoDB" id="288590at2759"/>
<dbReference type="InterPro" id="IPR026992">
    <property type="entry name" value="DIOX_N"/>
</dbReference>
<reference evidence="7" key="3">
    <citation type="journal article" date="2014" name="Genetics">
        <title>Maintaining two mating types: Structure of the mating type locus and its role in heterokaryosis in Podospora anserina.</title>
        <authorList>
            <person name="Grognet P."/>
            <person name="Bidard F."/>
            <person name="Kuchly C."/>
            <person name="Tong L.C.H."/>
            <person name="Coppin E."/>
            <person name="Benkhali J.A."/>
            <person name="Couloux A."/>
            <person name="Wincker P."/>
            <person name="Debuchy R."/>
            <person name="Silar P."/>
        </authorList>
    </citation>
    <scope>GENOME REANNOTATION</scope>
    <source>
        <strain evidence="7">S / ATCC MYA-4624 / DSM 980 / FGSC 10383</strain>
    </source>
</reference>
<dbReference type="EMBL" id="CU638744">
    <property type="protein sequence ID" value="CAP71531.1"/>
    <property type="molecule type" value="Genomic_DNA"/>
</dbReference>
<evidence type="ECO:0000313" key="5">
    <source>
        <dbReference type="EMBL" id="CAP71531.1"/>
    </source>
</evidence>
<gene>
    <name evidence="5" type="ORF">PODANS_6_1110</name>
</gene>
<dbReference type="Pfam" id="PF03171">
    <property type="entry name" value="2OG-FeII_Oxy"/>
    <property type="match status" value="1"/>
</dbReference>
<organism evidence="5">
    <name type="scientific">Podospora anserina (strain S / ATCC MYA-4624 / DSM 980 / FGSC 10383)</name>
    <name type="common">Pleurage anserina</name>
    <dbReference type="NCBI Taxonomy" id="515849"/>
    <lineage>
        <taxon>Eukaryota</taxon>
        <taxon>Fungi</taxon>
        <taxon>Dikarya</taxon>
        <taxon>Ascomycota</taxon>
        <taxon>Pezizomycotina</taxon>
        <taxon>Sordariomycetes</taxon>
        <taxon>Sordariomycetidae</taxon>
        <taxon>Sordariales</taxon>
        <taxon>Podosporaceae</taxon>
        <taxon>Podospora</taxon>
        <taxon>Podospora anserina</taxon>
    </lineage>
</organism>
<dbReference type="GeneID" id="6194829"/>
<dbReference type="InterPro" id="IPR027443">
    <property type="entry name" value="IPNS-like_sf"/>
</dbReference>
<dbReference type="RefSeq" id="XP_001910396.1">
    <property type="nucleotide sequence ID" value="XM_001910361.1"/>
</dbReference>
<feature type="region of interest" description="Disordered" evidence="3">
    <location>
        <begin position="60"/>
        <end position="88"/>
    </location>
</feature>
<protein>
    <submittedName>
        <fullName evidence="6">2-oxoglutarate-dependent ethylene/succinate</fullName>
    </submittedName>
    <submittedName>
        <fullName evidence="5">Podospora anserina S mat+ genomic DNA chromosome 6, supercontig 2</fullName>
    </submittedName>
</protein>
<evidence type="ECO:0000256" key="1">
    <source>
        <dbReference type="ARBA" id="ARBA00008056"/>
    </source>
</evidence>
<keyword evidence="2" id="KW-0479">Metal-binding</keyword>
<dbReference type="Gene3D" id="2.60.120.330">
    <property type="entry name" value="B-lactam Antibiotic, Isopenicillin N Synthase, Chain"/>
    <property type="match status" value="1"/>
</dbReference>
<comment type="similarity">
    <text evidence="1 2">Belongs to the iron/ascorbate-dependent oxidoreductase family.</text>
</comment>
<dbReference type="GO" id="GO:0016491">
    <property type="term" value="F:oxidoreductase activity"/>
    <property type="evidence" value="ECO:0007669"/>
    <property type="project" value="UniProtKB-KW"/>
</dbReference>
<dbReference type="PANTHER" id="PTHR47990">
    <property type="entry name" value="2-OXOGLUTARATE (2OG) AND FE(II)-DEPENDENT OXYGENASE SUPERFAMILY PROTEIN-RELATED"/>
    <property type="match status" value="1"/>
</dbReference>
<dbReference type="EMBL" id="FO904941">
    <property type="protein sequence ID" value="CDP30927.1"/>
    <property type="molecule type" value="Genomic_DNA"/>
</dbReference>
<keyword evidence="2" id="KW-0408">Iron</keyword>
<dbReference type="Pfam" id="PF14226">
    <property type="entry name" value="DIOX_N"/>
    <property type="match status" value="1"/>
</dbReference>
<name>B2B345_PODAN</name>
<dbReference type="GO" id="GO:0046872">
    <property type="term" value="F:metal ion binding"/>
    <property type="evidence" value="ECO:0007669"/>
    <property type="project" value="UniProtKB-KW"/>
</dbReference>
<reference evidence="5" key="2">
    <citation type="submission" date="2008-07" db="EMBL/GenBank/DDBJ databases">
        <authorList>
            <person name="Genoscope - CEA"/>
        </authorList>
    </citation>
    <scope>NUCLEOTIDE SEQUENCE</scope>
    <source>
        <strain evidence="5">S mat+</strain>
    </source>
</reference>
<reference evidence="6" key="4">
    <citation type="submission" date="2015-04" db="EMBL/GenBank/DDBJ databases">
        <title>Maintaining two mating types: Structure of the mating type locus and its role in heterokaryosis in Podospora anserina.</title>
        <authorList>
            <person name="Grognet P."/>
            <person name="Bidard F."/>
            <person name="Kuchly C."/>
            <person name="Chan Ho Tong L."/>
            <person name="Coppin E."/>
            <person name="Ait Benkhali J."/>
            <person name="Couloux A."/>
            <person name="Wincker P."/>
            <person name="Debuchy R."/>
            <person name="Silar P."/>
        </authorList>
    </citation>
    <scope>NUCLEOTIDE SEQUENCE</scope>
</reference>
<dbReference type="HOGENOM" id="CLU_045863_0_0_1"/>
<dbReference type="InterPro" id="IPR044861">
    <property type="entry name" value="IPNS-like_FE2OG_OXY"/>
</dbReference>
<dbReference type="eggNOG" id="KOG0143">
    <property type="taxonomic scope" value="Eukaryota"/>
</dbReference>
<evidence type="ECO:0000259" key="4">
    <source>
        <dbReference type="PROSITE" id="PS51471"/>
    </source>
</evidence>
<feature type="domain" description="Fe2OG dioxygenase" evidence="4">
    <location>
        <begin position="270"/>
        <end position="392"/>
    </location>
</feature>
<dbReference type="AlphaFoldDB" id="B2B345"/>
<accession>B2B345</accession>
<feature type="compositionally biased region" description="Low complexity" evidence="3">
    <location>
        <begin position="72"/>
        <end position="85"/>
    </location>
</feature>
<evidence type="ECO:0000313" key="7">
    <source>
        <dbReference type="Proteomes" id="UP000001197"/>
    </source>
</evidence>
<evidence type="ECO:0000256" key="3">
    <source>
        <dbReference type="SAM" id="MobiDB-lite"/>
    </source>
</evidence>
<dbReference type="Proteomes" id="UP000001197">
    <property type="component" value="Chromosome 6"/>
</dbReference>
<sequence length="473" mass="52230">MKISVRTTGLPLCRAALPGRAVRTMATAAVAAATHVSSRSSSPMSMPPRLFNVRAAQNTRLPVQPASPPRQPTTTTTTTTPQSQTHPLMPPGYIATTATLPTFTIPSVILPTPSHHLLAKSIISAFRRDGIIQIAQSPLQQRLCKEAMAASKQFFALPPEKKAACVDERSYGGYIASGEEVTDGIADYSEIFTITRDFAKTDSRVKAGWPCHGPVPWPEDGGMRETMMRYKTELGEEGKRLVRLVEMGLGLEEGELGRWIGDDGKQGEGGWHHARVLRFPPRNKTNGKGKEGRGIGSHTDYGLLVISAQDEVGGLFIRRPSREERFANWEESAAGLREEEEGWVFVPPVGGTHTVILGDMMQYLTRNYLTATPHKVGLNTRERFAFAYFHEPSFQAVLKPLNGGVIPTDLDDRRKNDKGVHYGTHFTNMFIRNYPERITTKRLLAEGRYGLLERPELRTIGAVPTTTTVEKSV</sequence>
<dbReference type="SUPFAM" id="SSF51197">
    <property type="entry name" value="Clavaminate synthase-like"/>
    <property type="match status" value="1"/>
</dbReference>
<evidence type="ECO:0000256" key="2">
    <source>
        <dbReference type="RuleBase" id="RU003682"/>
    </source>
</evidence>
<keyword evidence="7" id="KW-1185">Reference proteome</keyword>
<dbReference type="PROSITE" id="PS51471">
    <property type="entry name" value="FE2OG_OXY"/>
    <property type="match status" value="1"/>
</dbReference>
<evidence type="ECO:0000313" key="6">
    <source>
        <dbReference type="EMBL" id="CDP30927.1"/>
    </source>
</evidence>
<reference evidence="5 7" key="1">
    <citation type="journal article" date="2008" name="Genome Biol.">
        <title>The genome sequence of the model ascomycete fungus Podospora anserina.</title>
        <authorList>
            <person name="Espagne E."/>
            <person name="Lespinet O."/>
            <person name="Malagnac F."/>
            <person name="Da Silva C."/>
            <person name="Jaillon O."/>
            <person name="Porcel B.M."/>
            <person name="Couloux A."/>
            <person name="Aury J.-M."/>
            <person name="Segurens B."/>
            <person name="Poulain J."/>
            <person name="Anthouard V."/>
            <person name="Grossetete S."/>
            <person name="Khalili H."/>
            <person name="Coppin E."/>
            <person name="Dequard-Chablat M."/>
            <person name="Picard M."/>
            <person name="Contamine V."/>
            <person name="Arnaise S."/>
            <person name="Bourdais A."/>
            <person name="Berteaux-Lecellier V."/>
            <person name="Gautheret D."/>
            <person name="de Vries R.P."/>
            <person name="Battaglia E."/>
            <person name="Coutinho P.M."/>
            <person name="Danchin E.G.J."/>
            <person name="Henrissat B."/>
            <person name="El Khoury R."/>
            <person name="Sainsard-Chanet A."/>
            <person name="Boivin A."/>
            <person name="Pinan-Lucarre B."/>
            <person name="Sellem C.H."/>
            <person name="Debuchy R."/>
            <person name="Wincker P."/>
            <person name="Weissenbach J."/>
            <person name="Silar P."/>
        </authorList>
    </citation>
    <scope>NUCLEOTIDE SEQUENCE [LARGE SCALE GENOMIC DNA]</scope>
    <source>
        <strain evidence="7">S / ATCC MYA-4624 / DSM 980 / FGSC 10383</strain>
        <strain evidence="5">S mat+</strain>
    </source>
</reference>